<comment type="caution">
    <text evidence="2">The sequence shown here is derived from an EMBL/GenBank/DDBJ whole genome shotgun (WGS) entry which is preliminary data.</text>
</comment>
<dbReference type="EMBL" id="JAGSXH010000238">
    <property type="protein sequence ID" value="MBS2966963.1"/>
    <property type="molecule type" value="Genomic_DNA"/>
</dbReference>
<reference evidence="2" key="1">
    <citation type="submission" date="2021-04" db="EMBL/GenBank/DDBJ databases">
        <title>Genome based classification of Actinospica acidithermotolerans sp. nov., an actinobacterium isolated from an Indonesian hot spring.</title>
        <authorList>
            <person name="Kusuma A.B."/>
            <person name="Putra K.E."/>
            <person name="Nafisah S."/>
            <person name="Loh J."/>
            <person name="Nouioui I."/>
            <person name="Goodfellow M."/>
        </authorList>
    </citation>
    <scope>NUCLEOTIDE SEQUENCE</scope>
    <source>
        <strain evidence="2">DSM 45618</strain>
    </source>
</reference>
<evidence type="ECO:0000313" key="3">
    <source>
        <dbReference type="Proteomes" id="UP000677913"/>
    </source>
</evidence>
<gene>
    <name evidence="2" type="ORF">KGA66_28275</name>
</gene>
<sequence>MLGASPALAATAPRDAGSSVASPTAPNASGSPAPDPSASSTTSGNSPLIKIPPASGTTAAQQAAMAAAATQAKASGKPVPVTALTDEVTQVIAQPDGQFTADTNVTPVRALHGGTWVPIDIRLHRNPDGSLSPNSTAYGTVRFSGGGTAALATTSSGGVSYTLSWPGRLVAPRVSGSSATYPDVLPGVDLQVQATDTGGFSTVLIVKTAAAARNPQLKTLNLPTRIAGGQITRSRAKDGITVSSGPRGPILQSASPLMWDSNTTLAAVHPKAARAHLQLSPDPSNAGHAGIAARLAPVTTKATAGTLTLIPDPALLTGLHTVYPLYIDPTIDWTPTTAGTPDYVDREQGSPCTNTSFWDAAPQLGNTSEHALGIGRNLWSSCQGLMDPYFQWKLPAAIHGGIIQNATVKVTRNYSAACGSPASATLHWSGGINSGTSWANPKPADLGHTVTHSWPAQTGLNCTGGDIAEGFDLTYPVSSNTSATQITVELEADGDPAGTNGVYWFGNIQPNPTLQITYN</sequence>
<dbReference type="Proteomes" id="UP000677913">
    <property type="component" value="Unassembled WGS sequence"/>
</dbReference>
<keyword evidence="3" id="KW-1185">Reference proteome</keyword>
<evidence type="ECO:0008006" key="4">
    <source>
        <dbReference type="Google" id="ProtNLM"/>
    </source>
</evidence>
<evidence type="ECO:0000313" key="2">
    <source>
        <dbReference type="EMBL" id="MBS2966963.1"/>
    </source>
</evidence>
<accession>A0A8J7WSU6</accession>
<protein>
    <recommendedName>
        <fullName evidence="4">DNRLRE domain-containing protein</fullName>
    </recommendedName>
</protein>
<feature type="region of interest" description="Disordered" evidence="1">
    <location>
        <begin position="1"/>
        <end position="57"/>
    </location>
</feature>
<organism evidence="2 3">
    <name type="scientific">Actinocrinis puniceicyclus</name>
    <dbReference type="NCBI Taxonomy" id="977794"/>
    <lineage>
        <taxon>Bacteria</taxon>
        <taxon>Bacillati</taxon>
        <taxon>Actinomycetota</taxon>
        <taxon>Actinomycetes</taxon>
        <taxon>Catenulisporales</taxon>
        <taxon>Actinospicaceae</taxon>
        <taxon>Actinocrinis</taxon>
    </lineage>
</organism>
<feature type="non-terminal residue" evidence="2">
    <location>
        <position position="519"/>
    </location>
</feature>
<proteinExistence type="predicted"/>
<dbReference type="AlphaFoldDB" id="A0A8J7WSU6"/>
<evidence type="ECO:0000256" key="1">
    <source>
        <dbReference type="SAM" id="MobiDB-lite"/>
    </source>
</evidence>
<name>A0A8J7WSU6_9ACTN</name>
<feature type="compositionally biased region" description="Low complexity" evidence="1">
    <location>
        <begin position="25"/>
        <end position="44"/>
    </location>
</feature>